<organism evidence="1 2">
    <name type="scientific">Candidatus Uhrbacteria bacterium RIFCSPLOWO2_01_FULL_47_24</name>
    <dbReference type="NCBI Taxonomy" id="1802401"/>
    <lineage>
        <taxon>Bacteria</taxon>
        <taxon>Candidatus Uhriibacteriota</taxon>
    </lineage>
</organism>
<evidence type="ECO:0000313" key="2">
    <source>
        <dbReference type="Proteomes" id="UP000176897"/>
    </source>
</evidence>
<proteinExistence type="predicted"/>
<gene>
    <name evidence="1" type="ORF">A3B21_03890</name>
</gene>
<protein>
    <submittedName>
        <fullName evidence="1">Uncharacterized protein</fullName>
    </submittedName>
</protein>
<sequence>MRAAEWKSIEHGIHAGRDLELSLFGEANISDPNYKRALADKIQIREGGRYVDFKDSVELAKRFQSSDPTNPNKDFLRELRLAIVDQLNLAPDTSDSVKVYTAVNTPLDKFHGVDGFATYQSSGGEILITMDVTANPEKVMRGAKAQVIIGEVADPRENEEEYLREIDKYAGEIIERIHDELERRNRMRKAPPRFEEEAQFS</sequence>
<name>A0A1F7UUR6_9BACT</name>
<dbReference type="Proteomes" id="UP000176897">
    <property type="component" value="Unassembled WGS sequence"/>
</dbReference>
<dbReference type="EMBL" id="MGEJ01000005">
    <property type="protein sequence ID" value="OGL81484.1"/>
    <property type="molecule type" value="Genomic_DNA"/>
</dbReference>
<evidence type="ECO:0000313" key="1">
    <source>
        <dbReference type="EMBL" id="OGL81484.1"/>
    </source>
</evidence>
<reference evidence="1 2" key="1">
    <citation type="journal article" date="2016" name="Nat. Commun.">
        <title>Thousands of microbial genomes shed light on interconnected biogeochemical processes in an aquifer system.</title>
        <authorList>
            <person name="Anantharaman K."/>
            <person name="Brown C.T."/>
            <person name="Hug L.A."/>
            <person name="Sharon I."/>
            <person name="Castelle C.J."/>
            <person name="Probst A.J."/>
            <person name="Thomas B.C."/>
            <person name="Singh A."/>
            <person name="Wilkins M.J."/>
            <person name="Karaoz U."/>
            <person name="Brodie E.L."/>
            <person name="Williams K.H."/>
            <person name="Hubbard S.S."/>
            <person name="Banfield J.F."/>
        </authorList>
    </citation>
    <scope>NUCLEOTIDE SEQUENCE [LARGE SCALE GENOMIC DNA]</scope>
</reference>
<comment type="caution">
    <text evidence="1">The sequence shown here is derived from an EMBL/GenBank/DDBJ whole genome shotgun (WGS) entry which is preliminary data.</text>
</comment>
<dbReference type="AlphaFoldDB" id="A0A1F7UUR6"/>
<accession>A0A1F7UUR6</accession>